<evidence type="ECO:0000256" key="8">
    <source>
        <dbReference type="SAM" id="Phobius"/>
    </source>
</evidence>
<keyword evidence="3 8" id="KW-0812">Transmembrane</keyword>
<feature type="non-terminal residue" evidence="9">
    <location>
        <position position="508"/>
    </location>
</feature>
<gene>
    <name evidence="9" type="ORF">BDFB_006517</name>
</gene>
<evidence type="ECO:0000256" key="2">
    <source>
        <dbReference type="ARBA" id="ARBA00006618"/>
    </source>
</evidence>
<feature type="transmembrane region" description="Helical" evidence="8">
    <location>
        <begin position="384"/>
        <end position="410"/>
    </location>
</feature>
<feature type="transmembrane region" description="Helical" evidence="8">
    <location>
        <begin position="345"/>
        <end position="364"/>
    </location>
</feature>
<feature type="transmembrane region" description="Helical" evidence="8">
    <location>
        <begin position="454"/>
        <end position="478"/>
    </location>
</feature>
<sequence length="508" mass="58556">MEFPVDDKTEQILVFPTSSCVSPYTIKTWIAEDFLNYSVLVMVQQEQDVLSWSLPLAVDASDNISLYFYNTSRTLCYRHMTKILRSRTAVSQNFIVALYTFSPVAVNISVMIEKELNFYLNIGYNYSIVTSLSKPKYFFYDFTKDIASVIIKISSDDVCLTRQDYPDGFFLVFVAKADDYDCIQQLLFPDSSDFDNRTSTLNFTLTKGVDNQDYLEAFSIILGAFGGFLVLALLMQHLFTKCNGDEVINEQNVLIDNVNERDLQQLLSRDELTVRDLSKRSEETRKKSCNYVWHIWNITVFYSIPVVQLVTTYQKVMYKTGNDDICYYNFLCANPGWSLSDVNPVFSYIGYVFMGFLFLAMVFFRHISNPYRATGIPVHYGVFYTMGFALIIEDTSFMYVMAVLCIVKLYQNRHSDINVSAYNTFTILGSTILFVKICSFVLAMLGILDGKAHASILWTIVALIYVALSIYLSLKIYFISVRLEGLKKFWENFRRDGVNRELFQPLKK</sequence>
<evidence type="ECO:0000256" key="7">
    <source>
        <dbReference type="ARBA" id="ARBA00023180"/>
    </source>
</evidence>
<keyword evidence="6 8" id="KW-0472">Membrane</keyword>
<accession>A0A482W6M3</accession>
<dbReference type="GO" id="GO:0051033">
    <property type="term" value="F:RNA transmembrane transporter activity"/>
    <property type="evidence" value="ECO:0007669"/>
    <property type="project" value="TreeGrafter"/>
</dbReference>
<evidence type="ECO:0000256" key="3">
    <source>
        <dbReference type="ARBA" id="ARBA00022692"/>
    </source>
</evidence>
<dbReference type="Pfam" id="PF13965">
    <property type="entry name" value="SID-1_RNA_chan"/>
    <property type="match status" value="2"/>
</dbReference>
<keyword evidence="7" id="KW-0325">Glycoprotein</keyword>
<evidence type="ECO:0000256" key="6">
    <source>
        <dbReference type="ARBA" id="ARBA00023136"/>
    </source>
</evidence>
<feature type="transmembrane region" description="Helical" evidence="8">
    <location>
        <begin position="422"/>
        <end position="448"/>
    </location>
</feature>
<dbReference type="OrthoDB" id="416618at2759"/>
<dbReference type="GO" id="GO:0003725">
    <property type="term" value="F:double-stranded RNA binding"/>
    <property type="evidence" value="ECO:0007669"/>
    <property type="project" value="TreeGrafter"/>
</dbReference>
<keyword evidence="10" id="KW-1185">Reference proteome</keyword>
<dbReference type="AlphaFoldDB" id="A0A482W6M3"/>
<dbReference type="GO" id="GO:0005764">
    <property type="term" value="C:lysosome"/>
    <property type="evidence" value="ECO:0007669"/>
    <property type="project" value="TreeGrafter"/>
</dbReference>
<dbReference type="STRING" id="1661398.A0A482W6M3"/>
<dbReference type="GO" id="GO:0005886">
    <property type="term" value="C:plasma membrane"/>
    <property type="evidence" value="ECO:0007669"/>
    <property type="project" value="TreeGrafter"/>
</dbReference>
<proteinExistence type="inferred from homology"/>
<evidence type="ECO:0000313" key="9">
    <source>
        <dbReference type="EMBL" id="RZC40784.1"/>
    </source>
</evidence>
<keyword evidence="5 8" id="KW-1133">Transmembrane helix</keyword>
<protein>
    <submittedName>
        <fullName evidence="9">SID-1 RNA chan domain containing protein</fullName>
    </submittedName>
</protein>
<comment type="similarity">
    <text evidence="2">Belongs to the SID1 family.</text>
</comment>
<feature type="transmembrane region" description="Helical" evidence="8">
    <location>
        <begin position="214"/>
        <end position="234"/>
    </location>
</feature>
<evidence type="ECO:0000256" key="5">
    <source>
        <dbReference type="ARBA" id="ARBA00022989"/>
    </source>
</evidence>
<name>A0A482W6M3_ASBVE</name>
<comment type="subcellular location">
    <subcellularLocation>
        <location evidence="1">Membrane</location>
        <topology evidence="1">Multi-pass membrane protein</topology>
    </subcellularLocation>
</comment>
<reference evidence="9 10" key="1">
    <citation type="submission" date="2017-03" db="EMBL/GenBank/DDBJ databases">
        <title>Genome of the blue death feigning beetle - Asbolus verrucosus.</title>
        <authorList>
            <person name="Rider S.D."/>
        </authorList>
    </citation>
    <scope>NUCLEOTIDE SEQUENCE [LARGE SCALE GENOMIC DNA]</scope>
    <source>
        <strain evidence="9">Butters</strain>
        <tissue evidence="9">Head and leg muscle</tissue>
    </source>
</reference>
<dbReference type="Proteomes" id="UP000292052">
    <property type="component" value="Unassembled WGS sequence"/>
</dbReference>
<dbReference type="PANTHER" id="PTHR12185">
    <property type="entry name" value="SID1 TRANSMEMBRANE FAMILY MEMEBER"/>
    <property type="match status" value="1"/>
</dbReference>
<organism evidence="9 10">
    <name type="scientific">Asbolus verrucosus</name>
    <name type="common">Desert ironclad beetle</name>
    <dbReference type="NCBI Taxonomy" id="1661398"/>
    <lineage>
        <taxon>Eukaryota</taxon>
        <taxon>Metazoa</taxon>
        <taxon>Ecdysozoa</taxon>
        <taxon>Arthropoda</taxon>
        <taxon>Hexapoda</taxon>
        <taxon>Insecta</taxon>
        <taxon>Pterygota</taxon>
        <taxon>Neoptera</taxon>
        <taxon>Endopterygota</taxon>
        <taxon>Coleoptera</taxon>
        <taxon>Polyphaga</taxon>
        <taxon>Cucujiformia</taxon>
        <taxon>Tenebrionidae</taxon>
        <taxon>Pimeliinae</taxon>
        <taxon>Asbolus</taxon>
    </lineage>
</organism>
<evidence type="ECO:0000256" key="4">
    <source>
        <dbReference type="ARBA" id="ARBA00022729"/>
    </source>
</evidence>
<evidence type="ECO:0000256" key="1">
    <source>
        <dbReference type="ARBA" id="ARBA00004141"/>
    </source>
</evidence>
<dbReference type="InterPro" id="IPR025958">
    <property type="entry name" value="SID1_TM_fam"/>
</dbReference>
<evidence type="ECO:0000313" key="10">
    <source>
        <dbReference type="Proteomes" id="UP000292052"/>
    </source>
</evidence>
<keyword evidence="4" id="KW-0732">Signal</keyword>
<dbReference type="EMBL" id="QDEB01023106">
    <property type="protein sequence ID" value="RZC40784.1"/>
    <property type="molecule type" value="Genomic_DNA"/>
</dbReference>
<dbReference type="PANTHER" id="PTHR12185:SF14">
    <property type="entry name" value="CHOLESTEROL UPTAKE PROTEIN 1"/>
    <property type="match status" value="1"/>
</dbReference>
<comment type="caution">
    <text evidence="9">The sequence shown here is derived from an EMBL/GenBank/DDBJ whole genome shotgun (WGS) entry which is preliminary data.</text>
</comment>